<sequence length="437" mass="50076">MWDESQDTELEKRSRKYNNLFLLLRRMNSKYDFPPPPGGTVEKSANLTIEDMAEKGEVLEKLASNLLPSIKGHIITLVTALYQQDLEQEHASLDLELIQETLSNLDQSLPSTVSSTILLAHDLPLPDEKHDHHLKKLKSFRCSQLYLKVKFMIEIRINSLLNSWMRLMQSCAMATLSFADNPVGSWADVARDKGEVYTVTARTLDVVENTIAWSRKSDWAIIQEDWLSGAETCEELLHHLNKLADPSFDLTPDLARLNINLTEEGDPAEHTIVQNRRKATKSLMIEVAESTKLLVILFRLLPKKLLAMIPKKPTFELETTINSETLRQLQEALQTITWLIGTFLRGLRFLPRRDYVITVPHRDRFCDLVNELKTTMKSSSAILASQFLPLLDDTVSSEHEYFKDWSLTLERSWDEVVDRLLILTSSFDAEPEPLHPE</sequence>
<dbReference type="PANTHER" id="PTHR33069:SF3">
    <property type="entry name" value="DYNEIN HEAVY CHAIN TAIL DOMAIN-CONTAINING PROTEIN"/>
    <property type="match status" value="1"/>
</dbReference>
<evidence type="ECO:0000313" key="2">
    <source>
        <dbReference type="Proteomes" id="UP000054564"/>
    </source>
</evidence>
<keyword evidence="2" id="KW-1185">Reference proteome</keyword>
<gene>
    <name evidence="1" type="ORF">PSTG_13495</name>
</gene>
<reference evidence="2" key="1">
    <citation type="submission" date="2014-03" db="EMBL/GenBank/DDBJ databases">
        <title>The Genome Sequence of Puccinia striiformis f. sp. tritici PST-78.</title>
        <authorList>
            <consortium name="The Broad Institute Genome Sequencing Platform"/>
            <person name="Cuomo C."/>
            <person name="Hulbert S."/>
            <person name="Chen X."/>
            <person name="Walker B."/>
            <person name="Young S.K."/>
            <person name="Zeng Q."/>
            <person name="Gargeya S."/>
            <person name="Fitzgerald M."/>
            <person name="Haas B."/>
            <person name="Abouelleil A."/>
            <person name="Alvarado L."/>
            <person name="Arachchi H.M."/>
            <person name="Berlin A.M."/>
            <person name="Chapman S.B."/>
            <person name="Goldberg J."/>
            <person name="Griggs A."/>
            <person name="Gujja S."/>
            <person name="Hansen M."/>
            <person name="Howarth C."/>
            <person name="Imamovic A."/>
            <person name="Larimer J."/>
            <person name="McCowan C."/>
            <person name="Montmayeur A."/>
            <person name="Murphy C."/>
            <person name="Neiman D."/>
            <person name="Pearson M."/>
            <person name="Priest M."/>
            <person name="Roberts A."/>
            <person name="Saif S."/>
            <person name="Shea T."/>
            <person name="Sisk P."/>
            <person name="Sykes S."/>
            <person name="Wortman J."/>
            <person name="Nusbaum C."/>
            <person name="Birren B."/>
        </authorList>
    </citation>
    <scope>NUCLEOTIDE SEQUENCE [LARGE SCALE GENOMIC DNA]</scope>
    <source>
        <strain evidence="2">race PST-78</strain>
    </source>
</reference>
<accession>A0A0L0V1P1</accession>
<name>A0A0L0V1P1_9BASI</name>
<dbReference type="PANTHER" id="PTHR33069">
    <property type="entry name" value="CHROMOSOME 7, WHOLE GENOME SHOTGUN SEQUENCE-RELATED"/>
    <property type="match status" value="1"/>
</dbReference>
<dbReference type="Proteomes" id="UP000054564">
    <property type="component" value="Unassembled WGS sequence"/>
</dbReference>
<dbReference type="AlphaFoldDB" id="A0A0L0V1P1"/>
<organism evidence="1 2">
    <name type="scientific">Puccinia striiformis f. sp. tritici PST-78</name>
    <dbReference type="NCBI Taxonomy" id="1165861"/>
    <lineage>
        <taxon>Eukaryota</taxon>
        <taxon>Fungi</taxon>
        <taxon>Dikarya</taxon>
        <taxon>Basidiomycota</taxon>
        <taxon>Pucciniomycotina</taxon>
        <taxon>Pucciniomycetes</taxon>
        <taxon>Pucciniales</taxon>
        <taxon>Pucciniaceae</taxon>
        <taxon>Puccinia</taxon>
    </lineage>
</organism>
<proteinExistence type="predicted"/>
<protein>
    <submittedName>
        <fullName evidence="1">Uncharacterized protein</fullName>
    </submittedName>
</protein>
<evidence type="ECO:0000313" key="1">
    <source>
        <dbReference type="EMBL" id="KNE93106.1"/>
    </source>
</evidence>
<comment type="caution">
    <text evidence="1">The sequence shown here is derived from an EMBL/GenBank/DDBJ whole genome shotgun (WGS) entry which is preliminary data.</text>
</comment>
<dbReference type="EMBL" id="AJIL01000145">
    <property type="protein sequence ID" value="KNE93106.1"/>
    <property type="molecule type" value="Genomic_DNA"/>
</dbReference>